<evidence type="ECO:0000256" key="7">
    <source>
        <dbReference type="ARBA" id="ARBA00022692"/>
    </source>
</evidence>
<dbReference type="eggNOG" id="COG3829">
    <property type="taxonomic scope" value="Bacteria"/>
</dbReference>
<evidence type="ECO:0000256" key="4">
    <source>
        <dbReference type="ARBA" id="ARBA00022475"/>
    </source>
</evidence>
<feature type="transmembrane region" description="Helical" evidence="14">
    <location>
        <begin position="34"/>
        <end position="54"/>
    </location>
</feature>
<dbReference type="eggNOG" id="COG3852">
    <property type="taxonomic scope" value="Bacteria"/>
</dbReference>
<dbReference type="PANTHER" id="PTHR43065:SF46">
    <property type="entry name" value="C4-DICARBOXYLATE TRANSPORT SENSOR PROTEIN DCTB"/>
    <property type="match status" value="1"/>
</dbReference>
<proteinExistence type="predicted"/>
<dbReference type="Gene3D" id="3.30.450.20">
    <property type="entry name" value="PAS domain"/>
    <property type="match status" value="3"/>
</dbReference>
<dbReference type="SMART" id="SM00388">
    <property type="entry name" value="HisKA"/>
    <property type="match status" value="1"/>
</dbReference>
<dbReference type="InterPro" id="IPR035965">
    <property type="entry name" value="PAS-like_dom_sf"/>
</dbReference>
<name>G7WBV8_DESOD</name>
<keyword evidence="5" id="KW-0597">Phosphoprotein</keyword>
<dbReference type="SUPFAM" id="SSF55785">
    <property type="entry name" value="PYP-like sensor domain (PAS domain)"/>
    <property type="match status" value="3"/>
</dbReference>
<dbReference type="EC" id="2.7.13.3" evidence="3"/>
<dbReference type="SMART" id="SM00091">
    <property type="entry name" value="PAS"/>
    <property type="match status" value="3"/>
</dbReference>
<reference evidence="18" key="1">
    <citation type="submission" date="2011-11" db="EMBL/GenBank/DDBJ databases">
        <title>Complete sequence of Desulfosporosinus orientis DSM 765.</title>
        <authorList>
            <person name="Lucas S."/>
            <person name="Han J."/>
            <person name="Lapidus A."/>
            <person name="Cheng J.-F."/>
            <person name="Goodwin L."/>
            <person name="Pitluck S."/>
            <person name="Peters L."/>
            <person name="Ovchinnikova G."/>
            <person name="Teshima H."/>
            <person name="Detter J.C."/>
            <person name="Han C."/>
            <person name="Tapia R."/>
            <person name="Land M."/>
            <person name="Hauser L."/>
            <person name="Kyrpides N."/>
            <person name="Ivanova N."/>
            <person name="Pagani I."/>
            <person name="Pester M."/>
            <person name="Spring S."/>
            <person name="Ollivier B."/>
            <person name="Rattei T."/>
            <person name="Klenk H.-P."/>
            <person name="Wagner M."/>
            <person name="Loy A."/>
            <person name="Woyke T."/>
        </authorList>
    </citation>
    <scope>NUCLEOTIDE SEQUENCE [LARGE SCALE GENOMIC DNA]</scope>
    <source>
        <strain evidence="18">ATCC 19365 / DSM 765 / NCIMB 8382 / VKM B-1628</strain>
    </source>
</reference>
<evidence type="ECO:0000256" key="2">
    <source>
        <dbReference type="ARBA" id="ARBA00004651"/>
    </source>
</evidence>
<dbReference type="InterPro" id="IPR003594">
    <property type="entry name" value="HATPase_dom"/>
</dbReference>
<dbReference type="CDD" id="cd00082">
    <property type="entry name" value="HisKA"/>
    <property type="match status" value="1"/>
</dbReference>
<evidence type="ECO:0000256" key="3">
    <source>
        <dbReference type="ARBA" id="ARBA00012438"/>
    </source>
</evidence>
<dbReference type="InterPro" id="IPR003661">
    <property type="entry name" value="HisK_dim/P_dom"/>
</dbReference>
<dbReference type="Gene3D" id="3.30.565.10">
    <property type="entry name" value="Histidine kinase-like ATPase, C-terminal domain"/>
    <property type="match status" value="1"/>
</dbReference>
<dbReference type="GO" id="GO:0005886">
    <property type="term" value="C:plasma membrane"/>
    <property type="evidence" value="ECO:0007669"/>
    <property type="project" value="UniProtKB-SubCell"/>
</dbReference>
<dbReference type="InterPro" id="IPR013656">
    <property type="entry name" value="PAS_4"/>
</dbReference>
<dbReference type="InterPro" id="IPR011620">
    <property type="entry name" value="Sig_transdc_His_kinase_LytS_TM"/>
</dbReference>
<dbReference type="Proteomes" id="UP000006346">
    <property type="component" value="Chromosome"/>
</dbReference>
<keyword evidence="12" id="KW-0902">Two-component regulatory system</keyword>
<dbReference type="GO" id="GO:0071555">
    <property type="term" value="P:cell wall organization"/>
    <property type="evidence" value="ECO:0007669"/>
    <property type="project" value="InterPro"/>
</dbReference>
<dbReference type="PROSITE" id="PS50112">
    <property type="entry name" value="PAS"/>
    <property type="match status" value="2"/>
</dbReference>
<dbReference type="GO" id="GO:0006355">
    <property type="term" value="P:regulation of DNA-templated transcription"/>
    <property type="evidence" value="ECO:0007669"/>
    <property type="project" value="InterPro"/>
</dbReference>
<reference evidence="17 18" key="2">
    <citation type="journal article" date="2012" name="J. Bacteriol.">
        <title>Complete genome sequences of Desulfosporosinus orientis DSM765T, Desulfosporosinus youngiae DSM17734T, Desulfosporosinus meridiei DSM13257T, and Desulfosporosinus acidiphilus DSM22704T.</title>
        <authorList>
            <person name="Pester M."/>
            <person name="Brambilla E."/>
            <person name="Alazard D."/>
            <person name="Rattei T."/>
            <person name="Weinmaier T."/>
            <person name="Han J."/>
            <person name="Lucas S."/>
            <person name="Lapidus A."/>
            <person name="Cheng J.F."/>
            <person name="Goodwin L."/>
            <person name="Pitluck S."/>
            <person name="Peters L."/>
            <person name="Ovchinnikova G."/>
            <person name="Teshima H."/>
            <person name="Detter J.C."/>
            <person name="Han C.S."/>
            <person name="Tapia R."/>
            <person name="Land M.L."/>
            <person name="Hauser L."/>
            <person name="Kyrpides N.C."/>
            <person name="Ivanova N.N."/>
            <person name="Pagani I."/>
            <person name="Huntmann M."/>
            <person name="Wei C.L."/>
            <person name="Davenport K.W."/>
            <person name="Daligault H."/>
            <person name="Chain P.S."/>
            <person name="Chen A."/>
            <person name="Mavromatis K."/>
            <person name="Markowitz V."/>
            <person name="Szeto E."/>
            <person name="Mikhailova N."/>
            <person name="Pati A."/>
            <person name="Wagner M."/>
            <person name="Woyke T."/>
            <person name="Ollivier B."/>
            <person name="Klenk H.P."/>
            <person name="Spring S."/>
            <person name="Loy A."/>
        </authorList>
    </citation>
    <scope>NUCLEOTIDE SEQUENCE [LARGE SCALE GENOMIC DNA]</scope>
    <source>
        <strain evidence="18">ATCC 19365 / DSM 765 / NCIMB 8382 / VKM B-1628</strain>
    </source>
</reference>
<dbReference type="STRING" id="768706.Desor_3910"/>
<dbReference type="GO" id="GO:0005524">
    <property type="term" value="F:ATP binding"/>
    <property type="evidence" value="ECO:0007669"/>
    <property type="project" value="UniProtKB-KW"/>
</dbReference>
<evidence type="ECO:0000259" key="15">
    <source>
        <dbReference type="PROSITE" id="PS50109"/>
    </source>
</evidence>
<dbReference type="SMART" id="SM00387">
    <property type="entry name" value="HATPase_c"/>
    <property type="match status" value="1"/>
</dbReference>
<dbReference type="InterPro" id="IPR036097">
    <property type="entry name" value="HisK_dim/P_sf"/>
</dbReference>
<dbReference type="PRINTS" id="PR00344">
    <property type="entry name" value="BCTRLSENSOR"/>
</dbReference>
<keyword evidence="13 14" id="KW-0472">Membrane</keyword>
<dbReference type="Pfam" id="PF00512">
    <property type="entry name" value="HisKA"/>
    <property type="match status" value="1"/>
</dbReference>
<evidence type="ECO:0000256" key="6">
    <source>
        <dbReference type="ARBA" id="ARBA00022679"/>
    </source>
</evidence>
<feature type="transmembrane region" description="Helical" evidence="14">
    <location>
        <begin position="97"/>
        <end position="117"/>
    </location>
</feature>
<evidence type="ECO:0000256" key="9">
    <source>
        <dbReference type="ARBA" id="ARBA00022777"/>
    </source>
</evidence>
<keyword evidence="10" id="KW-0067">ATP-binding</keyword>
<keyword evidence="11 14" id="KW-1133">Transmembrane helix</keyword>
<evidence type="ECO:0000256" key="5">
    <source>
        <dbReference type="ARBA" id="ARBA00022553"/>
    </source>
</evidence>
<feature type="domain" description="Histidine kinase" evidence="15">
    <location>
        <begin position="669"/>
        <end position="873"/>
    </location>
</feature>
<dbReference type="InterPro" id="IPR004358">
    <property type="entry name" value="Sig_transdc_His_kin-like_C"/>
</dbReference>
<dbReference type="Pfam" id="PF07694">
    <property type="entry name" value="5TM-5TMR_LYT"/>
    <property type="match status" value="1"/>
</dbReference>
<dbReference type="CDD" id="cd00130">
    <property type="entry name" value="PAS"/>
    <property type="match status" value="2"/>
</dbReference>
<evidence type="ECO:0000259" key="16">
    <source>
        <dbReference type="PROSITE" id="PS50112"/>
    </source>
</evidence>
<sequence>MYHAFATNVIDLLFLGCVSIWMDLSLNKKYSRYIMGFLFGFITIFLMHGHIIVGEGRFFDFRHISLTMAGFIGGPSTAVIAALMSLLYRFIAGGNSAVGGIANIIIFASFGIALGHYFKNKKICKKAWFLLLIGMIMSCILLCILEFISPWLLNPNIPVSGTVIWLFLITTPLLVLFIFKLYFWTYDYLSKALILDTIINKSSINLIIFNDRSPILYSDAIKKQCHSHPFSDPAKIHSHREFATKDGRHYITDLSTFQMPSGENACAAIFYDITDHKQDQEQLRVATDRFKKAFQLGPHMMSIIRKSDLTYIDVNDRFLKERDFRREDIIGKTPIEIGVPESQFYEIIKSIELQGSVRNIECSTITKLGFKKTIIISAETIQIDGQECILFAYNNVTEMKRLQTEKLEQLQKYLILEADLSRSNQLIAGIINSMPDSFYVLDDQDRFIYINNQAEELLQKSRETLLGQVCWDHFPQVRGTLLECYYNRAKNDGLSFTLEYESILLQDKWYQITGYPSQFGISVYYQDLTEQKLACEKLSKSKEETISVLESMTDSFFSINEDWQFTYINCSAEKAFGKSREELLGKKLTDEFKLHETSLLNYQTAMDENRSFTYEIISEMLGNKWVEIKLYPIENGLSIYFQDISSRKKSEEEMARLDRLNLVGQLAAGIGHEIRNPLTTIRGYLQLIGDKPDYAILKPTFDLMISEVDRANSIITEFLSLAQTKKTELKLQNLNDILDQLYPLLQADALSQNKQLRFILGYIPTLELNAKEITQLILNLTRNGFEAMAERGCLTIESYLQDGKVVLAIDDEGCGIPPENSIKIGTPFFTTKDTGTGLGLATCYRIVEAHGAKICVDSSSSGTTFYISFPIPDKEQNANHMIA</sequence>
<dbReference type="KEGG" id="dor:Desor_3910"/>
<evidence type="ECO:0000256" key="13">
    <source>
        <dbReference type="ARBA" id="ARBA00023136"/>
    </source>
</evidence>
<dbReference type="InterPro" id="IPR013767">
    <property type="entry name" value="PAS_fold"/>
</dbReference>
<dbReference type="GO" id="GO:0000155">
    <property type="term" value="F:phosphorelay sensor kinase activity"/>
    <property type="evidence" value="ECO:0007669"/>
    <property type="project" value="InterPro"/>
</dbReference>
<feature type="transmembrane region" description="Helical" evidence="14">
    <location>
        <begin position="129"/>
        <end position="152"/>
    </location>
</feature>
<evidence type="ECO:0000256" key="8">
    <source>
        <dbReference type="ARBA" id="ARBA00022741"/>
    </source>
</evidence>
<dbReference type="Gene3D" id="1.10.287.130">
    <property type="match status" value="1"/>
</dbReference>
<dbReference type="PATRIC" id="fig|768706.3.peg.3955"/>
<dbReference type="InterPro" id="IPR005467">
    <property type="entry name" value="His_kinase_dom"/>
</dbReference>
<gene>
    <name evidence="17" type="ordered locus">Desor_3910</name>
</gene>
<comment type="subcellular location">
    <subcellularLocation>
        <location evidence="2">Cell membrane</location>
        <topology evidence="2">Multi-pass membrane protein</topology>
    </subcellularLocation>
</comment>
<dbReference type="Pfam" id="PF02518">
    <property type="entry name" value="HATPase_c"/>
    <property type="match status" value="1"/>
</dbReference>
<dbReference type="Pfam" id="PF08448">
    <property type="entry name" value="PAS_4"/>
    <property type="match status" value="1"/>
</dbReference>
<dbReference type="SUPFAM" id="SSF47384">
    <property type="entry name" value="Homodimeric domain of signal transducing histidine kinase"/>
    <property type="match status" value="1"/>
</dbReference>
<dbReference type="NCBIfam" id="TIGR00229">
    <property type="entry name" value="sensory_box"/>
    <property type="match status" value="1"/>
</dbReference>
<protein>
    <recommendedName>
        <fullName evidence="3">histidine kinase</fullName>
        <ecNumber evidence="3">2.7.13.3</ecNumber>
    </recommendedName>
</protein>
<feature type="transmembrane region" description="Helical" evidence="14">
    <location>
        <begin position="164"/>
        <end position="183"/>
    </location>
</feature>
<keyword evidence="7 14" id="KW-0812">Transmembrane</keyword>
<dbReference type="InterPro" id="IPR000014">
    <property type="entry name" value="PAS"/>
</dbReference>
<evidence type="ECO:0000313" key="17">
    <source>
        <dbReference type="EMBL" id="AET69355.1"/>
    </source>
</evidence>
<feature type="domain" description="PAS" evidence="16">
    <location>
        <begin position="541"/>
        <end position="592"/>
    </location>
</feature>
<dbReference type="HOGENOM" id="CLU_326181_0_0_9"/>
<evidence type="ECO:0000256" key="10">
    <source>
        <dbReference type="ARBA" id="ARBA00022840"/>
    </source>
</evidence>
<keyword evidence="18" id="KW-1185">Reference proteome</keyword>
<keyword evidence="4" id="KW-1003">Cell membrane</keyword>
<evidence type="ECO:0000256" key="14">
    <source>
        <dbReference type="SAM" id="Phobius"/>
    </source>
</evidence>
<comment type="catalytic activity">
    <reaction evidence="1">
        <text>ATP + protein L-histidine = ADP + protein N-phospho-L-histidine.</text>
        <dbReference type="EC" id="2.7.13.3"/>
    </reaction>
</comment>
<dbReference type="Gene3D" id="1.10.1760.20">
    <property type="match status" value="1"/>
</dbReference>
<dbReference type="EMBL" id="CP003108">
    <property type="protein sequence ID" value="AET69355.1"/>
    <property type="molecule type" value="Genomic_DNA"/>
</dbReference>
<evidence type="ECO:0000256" key="1">
    <source>
        <dbReference type="ARBA" id="ARBA00000085"/>
    </source>
</evidence>
<dbReference type="Pfam" id="PF00989">
    <property type="entry name" value="PAS"/>
    <property type="match status" value="1"/>
</dbReference>
<keyword evidence="8" id="KW-0547">Nucleotide-binding</keyword>
<dbReference type="PROSITE" id="PS50109">
    <property type="entry name" value="HIS_KIN"/>
    <property type="match status" value="1"/>
</dbReference>
<feature type="transmembrane region" description="Helical" evidence="14">
    <location>
        <begin position="66"/>
        <end position="91"/>
    </location>
</feature>
<accession>G7WBV8</accession>
<evidence type="ECO:0000313" key="18">
    <source>
        <dbReference type="Proteomes" id="UP000006346"/>
    </source>
</evidence>
<feature type="domain" description="PAS" evidence="16">
    <location>
        <begin position="423"/>
        <end position="468"/>
    </location>
</feature>
<dbReference type="AlphaFoldDB" id="G7WBV8"/>
<feature type="transmembrane region" description="Helical" evidence="14">
    <location>
        <begin position="5"/>
        <end position="22"/>
    </location>
</feature>
<dbReference type="SUPFAM" id="SSF55874">
    <property type="entry name" value="ATPase domain of HSP90 chaperone/DNA topoisomerase II/histidine kinase"/>
    <property type="match status" value="1"/>
</dbReference>
<keyword evidence="6" id="KW-0808">Transferase</keyword>
<dbReference type="eggNOG" id="COG1263">
    <property type="taxonomic scope" value="Bacteria"/>
</dbReference>
<dbReference type="InterPro" id="IPR036890">
    <property type="entry name" value="HATPase_C_sf"/>
</dbReference>
<dbReference type="PANTHER" id="PTHR43065">
    <property type="entry name" value="SENSOR HISTIDINE KINASE"/>
    <property type="match status" value="1"/>
</dbReference>
<organism evidence="17 18">
    <name type="scientific">Desulfosporosinus orientis (strain ATCC 19365 / DSM 765 / NCIMB 8382 / VKM B-1628 / Singapore I)</name>
    <name type="common">Desulfotomaculum orientis</name>
    <dbReference type="NCBI Taxonomy" id="768706"/>
    <lineage>
        <taxon>Bacteria</taxon>
        <taxon>Bacillati</taxon>
        <taxon>Bacillota</taxon>
        <taxon>Clostridia</taxon>
        <taxon>Eubacteriales</taxon>
        <taxon>Desulfitobacteriaceae</taxon>
        <taxon>Desulfosporosinus</taxon>
    </lineage>
</organism>
<keyword evidence="9" id="KW-0418">Kinase</keyword>
<evidence type="ECO:0000256" key="12">
    <source>
        <dbReference type="ARBA" id="ARBA00023012"/>
    </source>
</evidence>
<evidence type="ECO:0000256" key="11">
    <source>
        <dbReference type="ARBA" id="ARBA00022989"/>
    </source>
</evidence>